<dbReference type="InterPro" id="IPR013766">
    <property type="entry name" value="Thioredoxin_domain"/>
</dbReference>
<reference evidence="8 10" key="1">
    <citation type="submission" date="2020-12" db="EMBL/GenBank/DDBJ databases">
        <title>strain FJAT-54423T represents a novel species of the genus Brevibacillus.</title>
        <authorList>
            <person name="Tang R."/>
        </authorList>
    </citation>
    <scope>NUCLEOTIDE SEQUENCE [LARGE SCALE GENOMIC DNA]</scope>
    <source>
        <strain evidence="8 10">FJAT-54423</strain>
    </source>
</reference>
<dbReference type="EMBL" id="CP066308">
    <property type="protein sequence ID" value="QQE73178.1"/>
    <property type="molecule type" value="Genomic_DNA"/>
</dbReference>
<evidence type="ECO:0000256" key="1">
    <source>
        <dbReference type="ARBA" id="ARBA00008987"/>
    </source>
</evidence>
<evidence type="ECO:0000259" key="7">
    <source>
        <dbReference type="PROSITE" id="PS51352"/>
    </source>
</evidence>
<keyword evidence="5" id="KW-1015">Disulfide bond</keyword>
<evidence type="ECO:0000313" key="9">
    <source>
        <dbReference type="EMBL" id="QUO40257.1"/>
    </source>
</evidence>
<evidence type="ECO:0000256" key="2">
    <source>
        <dbReference type="ARBA" id="ARBA00020570"/>
    </source>
</evidence>
<dbReference type="GO" id="GO:0045454">
    <property type="term" value="P:cell redox homeostasis"/>
    <property type="evidence" value="ECO:0007669"/>
    <property type="project" value="TreeGrafter"/>
</dbReference>
<dbReference type="InterPro" id="IPR017937">
    <property type="entry name" value="Thioredoxin_CS"/>
</dbReference>
<evidence type="ECO:0000313" key="11">
    <source>
        <dbReference type="Proteomes" id="UP000677234"/>
    </source>
</evidence>
<name>A0A7T5EIH9_9BACL</name>
<dbReference type="PANTHER" id="PTHR45663:SF11">
    <property type="entry name" value="GEO12009P1"/>
    <property type="match status" value="1"/>
</dbReference>
<evidence type="ECO:0000313" key="10">
    <source>
        <dbReference type="Proteomes" id="UP000595847"/>
    </source>
</evidence>
<evidence type="ECO:0000256" key="6">
    <source>
        <dbReference type="ARBA" id="ARBA00023284"/>
    </source>
</evidence>
<dbReference type="RefSeq" id="WP_198826808.1">
    <property type="nucleotide sequence ID" value="NZ_CP066308.1"/>
</dbReference>
<protein>
    <recommendedName>
        <fullName evidence="2">Thioredoxin</fullName>
    </recommendedName>
</protein>
<dbReference type="PROSITE" id="PS51352">
    <property type="entry name" value="THIOREDOXIN_2"/>
    <property type="match status" value="1"/>
</dbReference>
<dbReference type="Gene3D" id="3.40.30.10">
    <property type="entry name" value="Glutaredoxin"/>
    <property type="match status" value="1"/>
</dbReference>
<evidence type="ECO:0000256" key="4">
    <source>
        <dbReference type="ARBA" id="ARBA00022982"/>
    </source>
</evidence>
<comment type="similarity">
    <text evidence="1">Belongs to the thioredoxin family.</text>
</comment>
<keyword evidence="6" id="KW-0676">Redox-active center</keyword>
<dbReference type="SUPFAM" id="SSF52833">
    <property type="entry name" value="Thioredoxin-like"/>
    <property type="match status" value="1"/>
</dbReference>
<dbReference type="PROSITE" id="PS00194">
    <property type="entry name" value="THIOREDOXIN_1"/>
    <property type="match status" value="1"/>
</dbReference>
<dbReference type="GO" id="GO:0015035">
    <property type="term" value="F:protein-disulfide reductase activity"/>
    <property type="evidence" value="ECO:0007669"/>
    <property type="project" value="TreeGrafter"/>
</dbReference>
<feature type="domain" description="Thioredoxin" evidence="7">
    <location>
        <begin position="14"/>
        <end position="155"/>
    </location>
</feature>
<dbReference type="Proteomes" id="UP000595847">
    <property type="component" value="Chromosome"/>
</dbReference>
<evidence type="ECO:0000256" key="5">
    <source>
        <dbReference type="ARBA" id="ARBA00023157"/>
    </source>
</evidence>
<dbReference type="Proteomes" id="UP000677234">
    <property type="component" value="Chromosome"/>
</dbReference>
<gene>
    <name evidence="8" type="ORF">JD108_14815</name>
    <name evidence="9" type="ORF">KDJ56_14760</name>
</gene>
<dbReference type="GO" id="GO:0005829">
    <property type="term" value="C:cytosol"/>
    <property type="evidence" value="ECO:0007669"/>
    <property type="project" value="TreeGrafter"/>
</dbReference>
<dbReference type="CDD" id="cd02947">
    <property type="entry name" value="TRX_family"/>
    <property type="match status" value="1"/>
</dbReference>
<keyword evidence="4" id="KW-0249">Electron transport</keyword>
<accession>A0A7T5EIH9</accession>
<dbReference type="Pfam" id="PF00085">
    <property type="entry name" value="Thioredoxin"/>
    <property type="match status" value="1"/>
</dbReference>
<dbReference type="EMBL" id="CP073708">
    <property type="protein sequence ID" value="QUO40257.1"/>
    <property type="molecule type" value="Genomic_DNA"/>
</dbReference>
<reference evidence="9" key="2">
    <citation type="submission" date="2021-04" db="EMBL/GenBank/DDBJ databases">
        <title>Brevibacillus composti FJAT-54423, complete genome.</title>
        <authorList>
            <person name="Tang R."/>
        </authorList>
    </citation>
    <scope>NUCLEOTIDE SEQUENCE</scope>
    <source>
        <strain evidence="9">FJAT-54424</strain>
    </source>
</reference>
<keyword evidence="11" id="KW-1185">Reference proteome</keyword>
<organism evidence="8 10">
    <name type="scientific">Brevibacillus composti</name>
    <dbReference type="NCBI Taxonomy" id="2796470"/>
    <lineage>
        <taxon>Bacteria</taxon>
        <taxon>Bacillati</taxon>
        <taxon>Bacillota</taxon>
        <taxon>Bacilli</taxon>
        <taxon>Bacillales</taxon>
        <taxon>Paenibacillaceae</taxon>
        <taxon>Brevibacillus</taxon>
    </lineage>
</organism>
<dbReference type="AlphaFoldDB" id="A0A7T5EIH9"/>
<keyword evidence="3" id="KW-0813">Transport</keyword>
<dbReference type="InterPro" id="IPR036249">
    <property type="entry name" value="Thioredoxin-like_sf"/>
</dbReference>
<evidence type="ECO:0000313" key="8">
    <source>
        <dbReference type="EMBL" id="QQE73178.1"/>
    </source>
</evidence>
<evidence type="ECO:0000256" key="3">
    <source>
        <dbReference type="ARBA" id="ARBA00022448"/>
    </source>
</evidence>
<proteinExistence type="inferred from homology"/>
<dbReference type="KEGG" id="bcop:JD108_14815"/>
<sequence length="155" mass="17377">MKKVIILSIIAAVLLIGAVVYSDMANRKAAEGNPFGKSNLHPATVEQLDDPNYGNQILPAELKAKLKAKEELFVYFYSPTCEHCQATTPVLVPVADELKVDVKKHNLLEFTASWDDYGIEYTPTLVHYKEGQEVARLVGGQDADQLKQWFQEQKQ</sequence>
<dbReference type="PANTHER" id="PTHR45663">
    <property type="entry name" value="GEO12009P1"/>
    <property type="match status" value="1"/>
</dbReference>